<dbReference type="AlphaFoldDB" id="A0A5B9VW23"/>
<organism evidence="1 2">
    <name type="scientific">Aquisphaera giovannonii</name>
    <dbReference type="NCBI Taxonomy" id="406548"/>
    <lineage>
        <taxon>Bacteria</taxon>
        <taxon>Pseudomonadati</taxon>
        <taxon>Planctomycetota</taxon>
        <taxon>Planctomycetia</taxon>
        <taxon>Isosphaerales</taxon>
        <taxon>Isosphaeraceae</taxon>
        <taxon>Aquisphaera</taxon>
    </lineage>
</organism>
<evidence type="ECO:0000313" key="1">
    <source>
        <dbReference type="EMBL" id="QEH32656.1"/>
    </source>
</evidence>
<name>A0A5B9VW23_9BACT</name>
<dbReference type="InterPro" id="IPR043737">
    <property type="entry name" value="DUF5682"/>
</dbReference>
<dbReference type="KEGG" id="agv:OJF2_11350"/>
<evidence type="ECO:0000313" key="2">
    <source>
        <dbReference type="Proteomes" id="UP000324233"/>
    </source>
</evidence>
<accession>A0A5B9VW23</accession>
<sequence length="800" mass="87772">MDGDARGAQEPPLIPEIDPSARVVYAPVRHHSPACAFHVGRLIREVRPDAVLIEGPRDASRLIHLLTHPETRMPVAIYTTYVRREAAPAGPEGPAPKAQPVRHAAYYPLCDYSPELAAIRAAAELGVEARFIDLTYPEMVEAGRTEGAGRATSLQEERPFSHSDVLREAGRRVGARDPDDLWDHLYEIEPEAKDTPTFFRDVLAYCALARLDSTPEGLEADGTLRRERAMAAAIADQPGRVVVVTGGFHTVALPTTRPEMPPRVKVDDKDALVALMRYGFEQLDRLNGYASGMPAPEFYQRAWEKRPATALVVELAREARKRRQPVSIADEIAALEQVRRLAMLRGHAAPSREDLSDGIRSVFVKGADDVEGLPILAMLRKLLAGDRVGQVPPDAGVPPLVEDFRRTAARLKVDLDRVEAREVALDLYRGDRARQTSRLFHRLRFLTVPFAEWVSGPDYVTGEHLERIREVWKYRWTPAVESTLIERSLYGSTLEEASAALLMEQFAEAEANGQGRRADRAANLLLEACRMGLHQDTPRLLERTSRLVAEDGQFVSIVKALEQLLVLHVSREPLEAHHLEGVTALADAADSRACYLIPELAGTGEAEEKEVLDALNALPQAALALGDDEPRRSLRNGRLRALMGDPACRSVLHGAAAGLLFGAGEIAPEELVRELRGHLQSVKGEGHEGAAFLRGLLGSARSVLWLVPEVLDQLHEVIRSWDEDRFVAALPELRLAFSDLTPRECDQVAQRVVGVAGSAGSLSASGPDGFGEADLLRGVAVNRLVLDVLREDGLEEVLGA</sequence>
<proteinExistence type="predicted"/>
<dbReference type="OrthoDB" id="9768066at2"/>
<gene>
    <name evidence="1" type="ORF">OJF2_11350</name>
</gene>
<dbReference type="RefSeq" id="WP_148591994.1">
    <property type="nucleotide sequence ID" value="NZ_CP042997.1"/>
</dbReference>
<dbReference type="Proteomes" id="UP000324233">
    <property type="component" value="Chromosome"/>
</dbReference>
<dbReference type="EMBL" id="CP042997">
    <property type="protein sequence ID" value="QEH32656.1"/>
    <property type="molecule type" value="Genomic_DNA"/>
</dbReference>
<dbReference type="Pfam" id="PF18934">
    <property type="entry name" value="DUF5682"/>
    <property type="match status" value="1"/>
</dbReference>
<keyword evidence="2" id="KW-1185">Reference proteome</keyword>
<protein>
    <submittedName>
        <fullName evidence="1">Uncharacterized protein</fullName>
    </submittedName>
</protein>
<reference evidence="1 2" key="1">
    <citation type="submission" date="2019-08" db="EMBL/GenBank/DDBJ databases">
        <title>Deep-cultivation of Planctomycetes and their phenomic and genomic characterization uncovers novel biology.</title>
        <authorList>
            <person name="Wiegand S."/>
            <person name="Jogler M."/>
            <person name="Boedeker C."/>
            <person name="Pinto D."/>
            <person name="Vollmers J."/>
            <person name="Rivas-Marin E."/>
            <person name="Kohn T."/>
            <person name="Peeters S.H."/>
            <person name="Heuer A."/>
            <person name="Rast P."/>
            <person name="Oberbeckmann S."/>
            <person name="Bunk B."/>
            <person name="Jeske O."/>
            <person name="Meyerdierks A."/>
            <person name="Storesund J.E."/>
            <person name="Kallscheuer N."/>
            <person name="Luecker S."/>
            <person name="Lage O.M."/>
            <person name="Pohl T."/>
            <person name="Merkel B.J."/>
            <person name="Hornburger P."/>
            <person name="Mueller R.-W."/>
            <person name="Bruemmer F."/>
            <person name="Labrenz M."/>
            <person name="Spormann A.M."/>
            <person name="Op den Camp H."/>
            <person name="Overmann J."/>
            <person name="Amann R."/>
            <person name="Jetten M.S.M."/>
            <person name="Mascher T."/>
            <person name="Medema M.H."/>
            <person name="Devos D.P."/>
            <person name="Kaster A.-K."/>
            <person name="Ovreas L."/>
            <person name="Rohde M."/>
            <person name="Galperin M.Y."/>
            <person name="Jogler C."/>
        </authorList>
    </citation>
    <scope>NUCLEOTIDE SEQUENCE [LARGE SCALE GENOMIC DNA]</scope>
    <source>
        <strain evidence="1 2">OJF2</strain>
    </source>
</reference>